<reference evidence="1 2" key="1">
    <citation type="submission" date="2021-06" db="EMBL/GenBank/DDBJ databases">
        <title>Chromosome-level genome assembly of the red-tail catfish (Hemibagrus wyckioides).</title>
        <authorList>
            <person name="Shao F."/>
        </authorList>
    </citation>
    <scope>NUCLEOTIDE SEQUENCE [LARGE SCALE GENOMIC DNA]</scope>
    <source>
        <strain evidence="1">EC202008001</strain>
        <tissue evidence="1">Blood</tissue>
    </source>
</reference>
<organism evidence="1 2">
    <name type="scientific">Hemibagrus wyckioides</name>
    <dbReference type="NCBI Taxonomy" id="337641"/>
    <lineage>
        <taxon>Eukaryota</taxon>
        <taxon>Metazoa</taxon>
        <taxon>Chordata</taxon>
        <taxon>Craniata</taxon>
        <taxon>Vertebrata</taxon>
        <taxon>Euteleostomi</taxon>
        <taxon>Actinopterygii</taxon>
        <taxon>Neopterygii</taxon>
        <taxon>Teleostei</taxon>
        <taxon>Ostariophysi</taxon>
        <taxon>Siluriformes</taxon>
        <taxon>Bagridae</taxon>
        <taxon>Hemibagrus</taxon>
    </lineage>
</organism>
<evidence type="ECO:0000313" key="1">
    <source>
        <dbReference type="EMBL" id="KAG7317552.1"/>
    </source>
</evidence>
<comment type="caution">
    <text evidence="1">The sequence shown here is derived from an EMBL/GenBank/DDBJ whole genome shotgun (WGS) entry which is preliminary data.</text>
</comment>
<dbReference type="EMBL" id="JAHKSW010000023">
    <property type="protein sequence ID" value="KAG7317552.1"/>
    <property type="molecule type" value="Genomic_DNA"/>
</dbReference>
<evidence type="ECO:0000313" key="2">
    <source>
        <dbReference type="Proteomes" id="UP000824219"/>
    </source>
</evidence>
<dbReference type="Proteomes" id="UP000824219">
    <property type="component" value="Linkage Group LG23"/>
</dbReference>
<sequence>MKRSFKAFLWGLCPGELLQQKRQRRPDEVRIVQLLQRSEDTEEDEPRNGRRPAGWKRRAFVFLAACLPTPLPQCLPPRSHTPCCFNKPRNLETSAFRL</sequence>
<protein>
    <submittedName>
        <fullName evidence="1">Uncharacterized protein</fullName>
    </submittedName>
</protein>
<dbReference type="AlphaFoldDB" id="A0A9D3NAV7"/>
<proteinExistence type="predicted"/>
<accession>A0A9D3NAV7</accession>
<gene>
    <name evidence="1" type="ORF">KOW79_018587</name>
</gene>
<name>A0A9D3NAV7_9TELE</name>
<keyword evidence="2" id="KW-1185">Reference proteome</keyword>